<reference evidence="2" key="2">
    <citation type="submission" date="2018-05" db="EMBL/GenBank/DDBJ databases">
        <title>OgluRS3 (Oryza glumaepatula Reference Sequence Version 3).</title>
        <authorList>
            <person name="Zhang J."/>
            <person name="Kudrna D."/>
            <person name="Lee S."/>
            <person name="Talag J."/>
            <person name="Welchert J."/>
            <person name="Wing R.A."/>
        </authorList>
    </citation>
    <scope>NUCLEOTIDE SEQUENCE [LARGE SCALE GENOMIC DNA]</scope>
</reference>
<keyword evidence="3" id="KW-1185">Reference proteome</keyword>
<organism evidence="2">
    <name type="scientific">Oryza glumipatula</name>
    <dbReference type="NCBI Taxonomy" id="40148"/>
    <lineage>
        <taxon>Eukaryota</taxon>
        <taxon>Viridiplantae</taxon>
        <taxon>Streptophyta</taxon>
        <taxon>Embryophyta</taxon>
        <taxon>Tracheophyta</taxon>
        <taxon>Spermatophyta</taxon>
        <taxon>Magnoliopsida</taxon>
        <taxon>Liliopsida</taxon>
        <taxon>Poales</taxon>
        <taxon>Poaceae</taxon>
        <taxon>BOP clade</taxon>
        <taxon>Oryzoideae</taxon>
        <taxon>Oryzeae</taxon>
        <taxon>Oryzinae</taxon>
        <taxon>Oryza</taxon>
    </lineage>
</organism>
<evidence type="ECO:0000313" key="3">
    <source>
        <dbReference type="Proteomes" id="UP000026961"/>
    </source>
</evidence>
<dbReference type="EnsemblPlants" id="OGLUM06G12350.1">
    <property type="protein sequence ID" value="OGLUM06G12350.1"/>
    <property type="gene ID" value="OGLUM06G12350"/>
</dbReference>
<dbReference type="AlphaFoldDB" id="A0A0E0A8C6"/>
<proteinExistence type="predicted"/>
<sequence length="91" mass="10021">MIMTSTEHSPRSPKLLQLLRSQTRRATELERPVSRGSLDGGSVRHSVEQQTSRRGFAFGPVSLGQSRAADSDLSSPRRPPSPADRPVNVER</sequence>
<evidence type="ECO:0000313" key="2">
    <source>
        <dbReference type="EnsemblPlants" id="OGLUM06G12350.1"/>
    </source>
</evidence>
<dbReference type="Gramene" id="OGLUM06G12350.1">
    <property type="protein sequence ID" value="OGLUM06G12350.1"/>
    <property type="gene ID" value="OGLUM06G12350"/>
</dbReference>
<dbReference type="Proteomes" id="UP000026961">
    <property type="component" value="Chromosome 6"/>
</dbReference>
<name>A0A0E0A8C6_9ORYZ</name>
<dbReference type="HOGENOM" id="CLU_2430660_0_0_1"/>
<evidence type="ECO:0000256" key="1">
    <source>
        <dbReference type="SAM" id="MobiDB-lite"/>
    </source>
</evidence>
<reference evidence="2" key="1">
    <citation type="submission" date="2015-04" db="UniProtKB">
        <authorList>
            <consortium name="EnsemblPlants"/>
        </authorList>
    </citation>
    <scope>IDENTIFICATION</scope>
</reference>
<accession>A0A0E0A8C6</accession>
<feature type="region of interest" description="Disordered" evidence="1">
    <location>
        <begin position="23"/>
        <end position="91"/>
    </location>
</feature>
<protein>
    <submittedName>
        <fullName evidence="2">Uncharacterized protein</fullName>
    </submittedName>
</protein>